<accession>A0ABT1Z2G7</accession>
<dbReference type="Pfam" id="PF06527">
    <property type="entry name" value="TniQ"/>
    <property type="match status" value="1"/>
</dbReference>
<comment type="caution">
    <text evidence="2">The sequence shown here is derived from an EMBL/GenBank/DDBJ whole genome shotgun (WGS) entry which is preliminary data.</text>
</comment>
<dbReference type="EMBL" id="JANKJG010000009">
    <property type="protein sequence ID" value="MCR8827329.1"/>
    <property type="molecule type" value="Genomic_DNA"/>
</dbReference>
<dbReference type="RefSeq" id="WP_258295102.1">
    <property type="nucleotide sequence ID" value="NZ_JANKJG010000009.1"/>
</dbReference>
<dbReference type="Proteomes" id="UP001165396">
    <property type="component" value="Unassembled WGS sequence"/>
</dbReference>
<name>A0ABT1Z2G7_9RHOB</name>
<evidence type="ECO:0000313" key="3">
    <source>
        <dbReference type="Proteomes" id="UP001165396"/>
    </source>
</evidence>
<evidence type="ECO:0000259" key="1">
    <source>
        <dbReference type="Pfam" id="PF06527"/>
    </source>
</evidence>
<feature type="domain" description="TniQ" evidence="1">
    <location>
        <begin position="7"/>
        <end position="140"/>
    </location>
</feature>
<keyword evidence="3" id="KW-1185">Reference proteome</keyword>
<sequence>MSMLSPRLAFEKIESPLGFAARLAAFHIGSRTGPFLRDIGVSLTDLARGQPGAIQRLADRAGVAPEELRANAARGIDRRHFDLRGENVSAEFLATPYTVFCPACLLADDRASGGRVAFRHHRWTWQLCVVRTCPDHGLPLLRRKANFSGDRFHEFAIMVPETGDRLEDLIAPLASRTVSPLQTYALDRLDGKVGAPWLDGEGIEQAVRASEMLGVLMVFGAKPNLDKLTADDWDRAGRVGYTATSEGEDGIRRALSKVQGGVDYKGSKPGPQYVFGRLYQWLAQSRAKKDPGDIKRILREHIFETMEVPTGTVVLGEELPERRLHTCATLARETGLDPRTLWGVLAAKGIIPKDALPGSHHVFDAVRGQELARSMRRLIPVTKLPERLGCTWPLAKQLISERILTSIVTEVSHAPGRMKKAVDSQDVVTLIGRLQARSEPVKNLPAGMVDLATAAMKSNAPAVEIVHLVLGGFLSKVARLDGLEGLAAIHVNPAETKSVVSKVMIGLSPAEAFGRIPMPFGSGWELVTEFSDRAPLPMLKIRSASGDHTIHRFRAEDVDAFLAEFTTEARIANALGMSQRDLKPEMKAGGVKPVLRKADIGVRFFRRRDLPARFQV</sequence>
<dbReference type="InterPro" id="IPR009492">
    <property type="entry name" value="TniQ"/>
</dbReference>
<protein>
    <submittedName>
        <fullName evidence="2">TniQ family protein</fullName>
    </submittedName>
</protein>
<reference evidence="2" key="1">
    <citation type="submission" date="2022-07" db="EMBL/GenBank/DDBJ databases">
        <title>Pseudosulfitobacter sp. strain AP-MA-4, whole genome sequence.</title>
        <authorList>
            <person name="Jiang Y."/>
        </authorList>
    </citation>
    <scope>NUCLEOTIDE SEQUENCE</scope>
    <source>
        <strain evidence="2">AP-MA-4</strain>
    </source>
</reference>
<gene>
    <name evidence="2" type="ORF">NTA49_12360</name>
</gene>
<evidence type="ECO:0000313" key="2">
    <source>
        <dbReference type="EMBL" id="MCR8827329.1"/>
    </source>
</evidence>
<organism evidence="2 3">
    <name type="scientific">Pseudosulfitobacter koreensis</name>
    <dbReference type="NCBI Taxonomy" id="2968472"/>
    <lineage>
        <taxon>Bacteria</taxon>
        <taxon>Pseudomonadati</taxon>
        <taxon>Pseudomonadota</taxon>
        <taxon>Alphaproteobacteria</taxon>
        <taxon>Rhodobacterales</taxon>
        <taxon>Roseobacteraceae</taxon>
        <taxon>Pseudosulfitobacter</taxon>
    </lineage>
</organism>
<proteinExistence type="predicted"/>